<evidence type="ECO:0000313" key="1">
    <source>
        <dbReference type="EMBL" id="MED6295535.1"/>
    </source>
</evidence>
<sequence length="135" mass="14897">MPGVLLLQQDYRIQYSSRRSRSQSCFSSWNRSHGFSIPTREAGVSAVPSPSVEGVLGSVFQWKKLESLLRLLHVPEESFKLGHDSLCPPHCESCSTGNEFQTFFPKLPLCASIPPPNLHPLLGKEGNSTGGSWDL</sequence>
<organism evidence="1 2">
    <name type="scientific">Characodon lateralis</name>
    <dbReference type="NCBI Taxonomy" id="208331"/>
    <lineage>
        <taxon>Eukaryota</taxon>
        <taxon>Metazoa</taxon>
        <taxon>Chordata</taxon>
        <taxon>Craniata</taxon>
        <taxon>Vertebrata</taxon>
        <taxon>Euteleostomi</taxon>
        <taxon>Actinopterygii</taxon>
        <taxon>Neopterygii</taxon>
        <taxon>Teleostei</taxon>
        <taxon>Neoteleostei</taxon>
        <taxon>Acanthomorphata</taxon>
        <taxon>Ovalentaria</taxon>
        <taxon>Atherinomorphae</taxon>
        <taxon>Cyprinodontiformes</taxon>
        <taxon>Goodeidae</taxon>
        <taxon>Characodon</taxon>
    </lineage>
</organism>
<name>A0ABU7F8A1_9TELE</name>
<reference evidence="1 2" key="1">
    <citation type="submission" date="2021-06" db="EMBL/GenBank/DDBJ databases">
        <authorList>
            <person name="Palmer J.M."/>
        </authorList>
    </citation>
    <scope>NUCLEOTIDE SEQUENCE [LARGE SCALE GENOMIC DNA]</scope>
    <source>
        <strain evidence="1 2">CL_MEX2019</strain>
        <tissue evidence="1">Muscle</tissue>
    </source>
</reference>
<evidence type="ECO:0000313" key="2">
    <source>
        <dbReference type="Proteomes" id="UP001352852"/>
    </source>
</evidence>
<dbReference type="EMBL" id="JAHUTJ010079976">
    <property type="protein sequence ID" value="MED6295535.1"/>
    <property type="molecule type" value="Genomic_DNA"/>
</dbReference>
<keyword evidence="2" id="KW-1185">Reference proteome</keyword>
<gene>
    <name evidence="1" type="ORF">CHARACLAT_032834</name>
</gene>
<comment type="caution">
    <text evidence="1">The sequence shown here is derived from an EMBL/GenBank/DDBJ whole genome shotgun (WGS) entry which is preliminary data.</text>
</comment>
<protein>
    <submittedName>
        <fullName evidence="1">Uncharacterized protein</fullName>
    </submittedName>
</protein>
<dbReference type="Proteomes" id="UP001352852">
    <property type="component" value="Unassembled WGS sequence"/>
</dbReference>
<proteinExistence type="predicted"/>
<accession>A0ABU7F8A1</accession>